<dbReference type="PANTHER" id="PTHR44858">
    <property type="entry name" value="TETRATRICOPEPTIDE REPEAT PROTEIN 6"/>
    <property type="match status" value="1"/>
</dbReference>
<dbReference type="SUPFAM" id="SSF48452">
    <property type="entry name" value="TPR-like"/>
    <property type="match status" value="1"/>
</dbReference>
<keyword evidence="1" id="KW-0677">Repeat</keyword>
<keyword evidence="2 3" id="KW-0802">TPR repeat</keyword>
<proteinExistence type="predicted"/>
<feature type="repeat" description="TPR" evidence="3">
    <location>
        <begin position="221"/>
        <end position="254"/>
    </location>
</feature>
<dbReference type="Pfam" id="PF14559">
    <property type="entry name" value="TPR_19"/>
    <property type="match status" value="1"/>
</dbReference>
<dbReference type="PANTHER" id="PTHR44858:SF1">
    <property type="entry name" value="UDP-N-ACETYLGLUCOSAMINE--PEPTIDE N-ACETYLGLUCOSAMINYLTRANSFERASE SPINDLY-RELATED"/>
    <property type="match status" value="1"/>
</dbReference>
<evidence type="ECO:0000256" key="1">
    <source>
        <dbReference type="ARBA" id="ARBA00022737"/>
    </source>
</evidence>
<evidence type="ECO:0000313" key="4">
    <source>
        <dbReference type="EMBL" id="HIW86790.1"/>
    </source>
</evidence>
<dbReference type="Gene3D" id="1.25.40.10">
    <property type="entry name" value="Tetratricopeptide repeat domain"/>
    <property type="match status" value="4"/>
</dbReference>
<dbReference type="PROSITE" id="PS50293">
    <property type="entry name" value="TPR_REGION"/>
    <property type="match status" value="1"/>
</dbReference>
<reference evidence="4" key="1">
    <citation type="journal article" date="2021" name="PeerJ">
        <title>Extensive microbial diversity within the chicken gut microbiome revealed by metagenomics and culture.</title>
        <authorList>
            <person name="Gilroy R."/>
            <person name="Ravi A."/>
            <person name="Getino M."/>
            <person name="Pursley I."/>
            <person name="Horton D.L."/>
            <person name="Alikhan N.F."/>
            <person name="Baker D."/>
            <person name="Gharbi K."/>
            <person name="Hall N."/>
            <person name="Watson M."/>
            <person name="Adriaenssens E.M."/>
            <person name="Foster-Nyarko E."/>
            <person name="Jarju S."/>
            <person name="Secka A."/>
            <person name="Antonio M."/>
            <person name="Oren A."/>
            <person name="Chaudhuri R.R."/>
            <person name="La Ragione R."/>
            <person name="Hildebrand F."/>
            <person name="Pallen M.J."/>
        </authorList>
    </citation>
    <scope>NUCLEOTIDE SEQUENCE</scope>
    <source>
        <strain evidence="4">Gambia16-930</strain>
    </source>
</reference>
<dbReference type="Proteomes" id="UP000824267">
    <property type="component" value="Unassembled WGS sequence"/>
</dbReference>
<organism evidence="4 5">
    <name type="scientific">Candidatus Onthomorpha intestinigallinarum</name>
    <dbReference type="NCBI Taxonomy" id="2840880"/>
    <lineage>
        <taxon>Bacteria</taxon>
        <taxon>Pseudomonadati</taxon>
        <taxon>Bacteroidota</taxon>
        <taxon>Bacteroidia</taxon>
        <taxon>Bacteroidales</taxon>
        <taxon>Candidatus Onthomorpha</taxon>
    </lineage>
</organism>
<dbReference type="AlphaFoldDB" id="A0A9D1UHQ3"/>
<dbReference type="PROSITE" id="PS50005">
    <property type="entry name" value="TPR"/>
    <property type="match status" value="3"/>
</dbReference>
<protein>
    <submittedName>
        <fullName evidence="4">Tetratricopeptide repeat protein</fullName>
    </submittedName>
</protein>
<dbReference type="SMART" id="SM00028">
    <property type="entry name" value="TPR"/>
    <property type="match status" value="8"/>
</dbReference>
<dbReference type="Pfam" id="PF13414">
    <property type="entry name" value="TPR_11"/>
    <property type="match status" value="1"/>
</dbReference>
<evidence type="ECO:0000256" key="3">
    <source>
        <dbReference type="PROSITE-ProRule" id="PRU00339"/>
    </source>
</evidence>
<dbReference type="InterPro" id="IPR011990">
    <property type="entry name" value="TPR-like_helical_dom_sf"/>
</dbReference>
<feature type="repeat" description="TPR" evidence="3">
    <location>
        <begin position="52"/>
        <end position="85"/>
    </location>
</feature>
<dbReference type="InterPro" id="IPR050498">
    <property type="entry name" value="Ycf3"/>
</dbReference>
<dbReference type="PROSITE" id="PS51257">
    <property type="entry name" value="PROKAR_LIPOPROTEIN"/>
    <property type="match status" value="1"/>
</dbReference>
<dbReference type="Pfam" id="PF13432">
    <property type="entry name" value="TPR_16"/>
    <property type="match status" value="2"/>
</dbReference>
<dbReference type="EMBL" id="DXGG01000028">
    <property type="protein sequence ID" value="HIW86790.1"/>
    <property type="molecule type" value="Genomic_DNA"/>
</dbReference>
<sequence length="321" mass="37032">MNKYEKILLCLVSVFLFAACSKEEKKVDLDKLTPKEQIALLDARIRKEPKNDELYYKRAEVFFRAENTKEAFDNIQKAISLRPREVKYHILKADIMFAQGETKSAFASLQKAIEIDGKCIEAYLKSAELSLYMKDYEKTLFNVKQAILLDKLNPTAYFMRGWVLKEQGDTVRAVEDYKKAIELKSDYEQAFEELGLLYAVKGDGLAVEYLKSTININPENVNAMYALALFYQEHGAMQQALDMYKRILDIRPDHADALNNVGYINYSEKKDYDIAIECFTSAIKSDSTFWQAYLNRADAYKAKGMMKEAEADYKRAEELRG</sequence>
<feature type="repeat" description="TPR" evidence="3">
    <location>
        <begin position="154"/>
        <end position="187"/>
    </location>
</feature>
<name>A0A9D1UHQ3_9BACT</name>
<gene>
    <name evidence="4" type="ORF">IAC47_00735</name>
</gene>
<accession>A0A9D1UHQ3</accession>
<evidence type="ECO:0000256" key="2">
    <source>
        <dbReference type="ARBA" id="ARBA00022803"/>
    </source>
</evidence>
<comment type="caution">
    <text evidence="4">The sequence shown here is derived from an EMBL/GenBank/DDBJ whole genome shotgun (WGS) entry which is preliminary data.</text>
</comment>
<evidence type="ECO:0000313" key="5">
    <source>
        <dbReference type="Proteomes" id="UP000824267"/>
    </source>
</evidence>
<reference evidence="4" key="2">
    <citation type="submission" date="2021-04" db="EMBL/GenBank/DDBJ databases">
        <authorList>
            <person name="Gilroy R."/>
        </authorList>
    </citation>
    <scope>NUCLEOTIDE SEQUENCE</scope>
    <source>
        <strain evidence="4">Gambia16-930</strain>
    </source>
</reference>
<dbReference type="InterPro" id="IPR019734">
    <property type="entry name" value="TPR_rpt"/>
</dbReference>